<accession>A0A2P6P5L1</accession>
<proteinExistence type="inferred from homology"/>
<keyword evidence="8" id="KW-1185">Reference proteome</keyword>
<dbReference type="Proteomes" id="UP000238479">
    <property type="component" value="Chromosome 7"/>
</dbReference>
<dbReference type="Gene3D" id="1.10.630.10">
    <property type="entry name" value="Cytochrome P450"/>
    <property type="match status" value="1"/>
</dbReference>
<dbReference type="InterPro" id="IPR036396">
    <property type="entry name" value="Cyt_P450_sf"/>
</dbReference>
<dbReference type="OMA" id="ANIWGIT"/>
<organism evidence="7 8">
    <name type="scientific">Rosa chinensis</name>
    <name type="common">China rose</name>
    <dbReference type="NCBI Taxonomy" id="74649"/>
    <lineage>
        <taxon>Eukaryota</taxon>
        <taxon>Viridiplantae</taxon>
        <taxon>Streptophyta</taxon>
        <taxon>Embryophyta</taxon>
        <taxon>Tracheophyta</taxon>
        <taxon>Spermatophyta</taxon>
        <taxon>Magnoliopsida</taxon>
        <taxon>eudicotyledons</taxon>
        <taxon>Gunneridae</taxon>
        <taxon>Pentapetalae</taxon>
        <taxon>rosids</taxon>
        <taxon>fabids</taxon>
        <taxon>Rosales</taxon>
        <taxon>Rosaceae</taxon>
        <taxon>Rosoideae</taxon>
        <taxon>Rosoideae incertae sedis</taxon>
        <taxon>Rosa</taxon>
    </lineage>
</organism>
<keyword evidence="5" id="KW-0503">Monooxygenase</keyword>
<evidence type="ECO:0000313" key="8">
    <source>
        <dbReference type="Proteomes" id="UP000238479"/>
    </source>
</evidence>
<reference evidence="7 8" key="1">
    <citation type="journal article" date="2018" name="Nat. Genet.">
        <title>The Rosa genome provides new insights in the design of modern roses.</title>
        <authorList>
            <person name="Bendahmane M."/>
        </authorList>
    </citation>
    <scope>NUCLEOTIDE SEQUENCE [LARGE SCALE GENOMIC DNA]</scope>
    <source>
        <strain evidence="8">cv. Old Blush</strain>
    </source>
</reference>
<dbReference type="Pfam" id="PF00067">
    <property type="entry name" value="p450"/>
    <property type="match status" value="1"/>
</dbReference>
<dbReference type="FunFam" id="1.10.630.10:FF:000011">
    <property type="entry name" value="Cytochrome P450 83B1"/>
    <property type="match status" value="1"/>
</dbReference>
<comment type="cofactor">
    <cofactor evidence="4">
        <name>heme</name>
        <dbReference type="ChEBI" id="CHEBI:30413"/>
    </cofactor>
</comment>
<dbReference type="AlphaFoldDB" id="A0A2P6P5L1"/>
<gene>
    <name evidence="7" type="ORF">RchiOBHm_Chr7g0192271</name>
</gene>
<dbReference type="GO" id="GO:0005506">
    <property type="term" value="F:iron ion binding"/>
    <property type="evidence" value="ECO:0007669"/>
    <property type="project" value="InterPro"/>
</dbReference>
<keyword evidence="2 4" id="KW-0479">Metal-binding</keyword>
<evidence type="ECO:0000256" key="1">
    <source>
        <dbReference type="ARBA" id="ARBA00010617"/>
    </source>
</evidence>
<dbReference type="InterPro" id="IPR001128">
    <property type="entry name" value="Cyt_P450"/>
</dbReference>
<evidence type="ECO:0000256" key="6">
    <source>
        <dbReference type="SAM" id="Phobius"/>
    </source>
</evidence>
<dbReference type="GO" id="GO:0020037">
    <property type="term" value="F:heme binding"/>
    <property type="evidence" value="ECO:0007669"/>
    <property type="project" value="InterPro"/>
</dbReference>
<evidence type="ECO:0000256" key="2">
    <source>
        <dbReference type="ARBA" id="ARBA00022723"/>
    </source>
</evidence>
<feature type="binding site" description="axial binding residue" evidence="4">
    <location>
        <position position="476"/>
    </location>
    <ligand>
        <name>heme</name>
        <dbReference type="ChEBI" id="CHEBI:30413"/>
    </ligand>
    <ligandPart>
        <name>Fe</name>
        <dbReference type="ChEBI" id="CHEBI:18248"/>
    </ligandPart>
</feature>
<dbReference type="PANTHER" id="PTHR47955">
    <property type="entry name" value="CYTOCHROME P450 FAMILY 71 PROTEIN"/>
    <property type="match status" value="1"/>
</dbReference>
<evidence type="ECO:0000256" key="4">
    <source>
        <dbReference type="PIRSR" id="PIRSR602401-1"/>
    </source>
</evidence>
<name>A0A2P6P5L1_ROSCH</name>
<dbReference type="CDD" id="cd11072">
    <property type="entry name" value="CYP71-like"/>
    <property type="match status" value="1"/>
</dbReference>
<keyword evidence="6" id="KW-0812">Transmembrane</keyword>
<dbReference type="EMBL" id="PDCK01000045">
    <property type="protein sequence ID" value="PRQ17184.1"/>
    <property type="molecule type" value="Genomic_DNA"/>
</dbReference>
<dbReference type="PROSITE" id="PS00086">
    <property type="entry name" value="CYTOCHROME_P450"/>
    <property type="match status" value="1"/>
</dbReference>
<dbReference type="InterPro" id="IPR002401">
    <property type="entry name" value="Cyt_P450_E_grp-I"/>
</dbReference>
<evidence type="ECO:0000313" key="7">
    <source>
        <dbReference type="EMBL" id="PRQ17184.1"/>
    </source>
</evidence>
<keyword evidence="3 4" id="KW-0408">Iron</keyword>
<dbReference type="PRINTS" id="PR00385">
    <property type="entry name" value="P450"/>
</dbReference>
<dbReference type="PANTHER" id="PTHR47955:SF15">
    <property type="entry name" value="CYTOCHROME P450 71A2-LIKE"/>
    <property type="match status" value="1"/>
</dbReference>
<keyword evidence="6" id="KW-1133">Transmembrane helix</keyword>
<comment type="similarity">
    <text evidence="1 5">Belongs to the cytochrome P450 family.</text>
</comment>
<keyword evidence="6" id="KW-0472">Membrane</keyword>
<dbReference type="GO" id="GO:0016705">
    <property type="term" value="F:oxidoreductase activity, acting on paired donors, with incorporation or reduction of molecular oxygen"/>
    <property type="evidence" value="ECO:0007669"/>
    <property type="project" value="InterPro"/>
</dbReference>
<feature type="transmembrane region" description="Helical" evidence="6">
    <location>
        <begin position="7"/>
        <end position="29"/>
    </location>
</feature>
<dbReference type="Gramene" id="PRQ17184">
    <property type="protein sequence ID" value="PRQ17184"/>
    <property type="gene ID" value="RchiOBHm_Chr7g0192271"/>
</dbReference>
<protein>
    <submittedName>
        <fullName evidence="7">Putative cytochrome P450</fullName>
    </submittedName>
</protein>
<evidence type="ECO:0000256" key="3">
    <source>
        <dbReference type="ARBA" id="ARBA00023004"/>
    </source>
</evidence>
<keyword evidence="5" id="KW-0560">Oxidoreductase</keyword>
<sequence length="536" mass="60406">MSNKCCVYILPLHILLKALNLDTVAMALLNQFCEELNMSTVFNPFLVSLLLLFIFVLFSLSRSVEKLKTPPSPTRLPIIGNLHQVGTLPHRSLHALSKKYGPLMLLHLGQVPTLVVSSANMAKEIMKTHDSVCCSRPKSTAANILLYGCGDIAFSPYGEYWRQVRKLCVVELLSLKRVQQFEFAREEEVAELVKSIRKACLSKSPINLSDMLSTTFNNILSRCVIGNRFVEENDNWFGEASRRLLVQLTTFSFGDIFPCLRWIDNLRGFIASLKATSAKLDGFFDQLIEEHKTTKAEGMPETSDFVDILVKLQKDDILNLDLTQDNLKAILQDMFIGGSDTTATALEWLMAELVRNPSVMKKLQQEVRRVVGKKEKIDVDDINQMDFLKCVNKETLRLHPPAPLLLPRETIAAVTLGGYYIPAKTRVLVNAFAIQRDPKFWDNPEEFLPERFEDNSIDFKGQDFQFVPFGGGRRGCPGQAFAVAGAEYVVANLLYWFDWKLPNDNVSADALDMSEVFGITVHKKAPLHLVPIPYSP</sequence>
<dbReference type="PRINTS" id="PR00463">
    <property type="entry name" value="EP450I"/>
</dbReference>
<feature type="transmembrane region" description="Helical" evidence="6">
    <location>
        <begin position="41"/>
        <end position="60"/>
    </location>
</feature>
<comment type="caution">
    <text evidence="7">The sequence shown here is derived from an EMBL/GenBank/DDBJ whole genome shotgun (WGS) entry which is preliminary data.</text>
</comment>
<dbReference type="InterPro" id="IPR017972">
    <property type="entry name" value="Cyt_P450_CS"/>
</dbReference>
<evidence type="ECO:0000256" key="5">
    <source>
        <dbReference type="RuleBase" id="RU000461"/>
    </source>
</evidence>
<dbReference type="GO" id="GO:0004497">
    <property type="term" value="F:monooxygenase activity"/>
    <property type="evidence" value="ECO:0007669"/>
    <property type="project" value="UniProtKB-KW"/>
</dbReference>
<keyword evidence="4 5" id="KW-0349">Heme</keyword>
<dbReference type="SUPFAM" id="SSF48264">
    <property type="entry name" value="Cytochrome P450"/>
    <property type="match status" value="1"/>
</dbReference>